<keyword evidence="1" id="KW-0812">Transmembrane</keyword>
<comment type="caution">
    <text evidence="2">The sequence shown here is derived from an EMBL/GenBank/DDBJ whole genome shotgun (WGS) entry which is preliminary data.</text>
</comment>
<keyword evidence="3" id="KW-1185">Reference proteome</keyword>
<proteinExistence type="predicted"/>
<dbReference type="Proteomes" id="UP001199054">
    <property type="component" value="Unassembled WGS sequence"/>
</dbReference>
<dbReference type="EMBL" id="JAJAUY010000011">
    <property type="protein sequence ID" value="MCB5178691.1"/>
    <property type="molecule type" value="Genomic_DNA"/>
</dbReference>
<protein>
    <submittedName>
        <fullName evidence="2">Uncharacterized protein</fullName>
    </submittedName>
</protein>
<gene>
    <name evidence="2" type="ORF">LG632_04725</name>
</gene>
<evidence type="ECO:0000313" key="2">
    <source>
        <dbReference type="EMBL" id="MCB5178691.1"/>
    </source>
</evidence>
<sequence length="79" mass="7875">MTGAAGGLGHMPLFTAALCAAAAAWLLAGGDRAAKRARLVLAGGAAVPSAGAPLRRERLSAAVRLRAARWREGVCPLAG</sequence>
<evidence type="ECO:0000313" key="3">
    <source>
        <dbReference type="Proteomes" id="UP001199054"/>
    </source>
</evidence>
<keyword evidence="1" id="KW-1133">Transmembrane helix</keyword>
<keyword evidence="1" id="KW-0472">Membrane</keyword>
<organism evidence="2 3">
    <name type="scientific">Streptomyces antimicrobicus</name>
    <dbReference type="NCBI Taxonomy" id="2883108"/>
    <lineage>
        <taxon>Bacteria</taxon>
        <taxon>Bacillati</taxon>
        <taxon>Actinomycetota</taxon>
        <taxon>Actinomycetes</taxon>
        <taxon>Kitasatosporales</taxon>
        <taxon>Streptomycetaceae</taxon>
        <taxon>Streptomyces</taxon>
    </lineage>
</organism>
<reference evidence="2 3" key="1">
    <citation type="submission" date="2021-10" db="EMBL/GenBank/DDBJ databases">
        <title>Streptomyces sp. strain SMC 277, a novel streptomycete isolated from soil.</title>
        <authorList>
            <person name="Chanama M."/>
        </authorList>
    </citation>
    <scope>NUCLEOTIDE SEQUENCE [LARGE SCALE GENOMIC DNA]</scope>
    <source>
        <strain evidence="2 3">SMC 277</strain>
    </source>
</reference>
<feature type="transmembrane region" description="Helical" evidence="1">
    <location>
        <begin position="12"/>
        <end position="28"/>
    </location>
</feature>
<evidence type="ECO:0000256" key="1">
    <source>
        <dbReference type="SAM" id="Phobius"/>
    </source>
</evidence>
<accession>A0ABS8B263</accession>
<name>A0ABS8B263_9ACTN</name>
<feature type="non-terminal residue" evidence="2">
    <location>
        <position position="79"/>
    </location>
</feature>